<dbReference type="SMART" id="SM00895">
    <property type="entry name" value="FCD"/>
    <property type="match status" value="1"/>
</dbReference>
<reference evidence="5 6" key="1">
    <citation type="submission" date="2021-07" db="EMBL/GenBank/DDBJ databases">
        <authorList>
            <person name="So Y."/>
        </authorList>
    </citation>
    <scope>NUCLEOTIDE SEQUENCE [LARGE SCALE GENOMIC DNA]</scope>
    <source>
        <strain evidence="5 6">HJA6</strain>
    </source>
</reference>
<dbReference type="SMART" id="SM00345">
    <property type="entry name" value="HTH_GNTR"/>
    <property type="match status" value="1"/>
</dbReference>
<dbReference type="SUPFAM" id="SSF48008">
    <property type="entry name" value="GntR ligand-binding domain-like"/>
    <property type="match status" value="1"/>
</dbReference>
<evidence type="ECO:0000313" key="6">
    <source>
        <dbReference type="Proteomes" id="UP001196565"/>
    </source>
</evidence>
<dbReference type="InterPro" id="IPR011711">
    <property type="entry name" value="GntR_C"/>
</dbReference>
<evidence type="ECO:0000313" key="5">
    <source>
        <dbReference type="EMBL" id="MBW6400185.1"/>
    </source>
</evidence>
<evidence type="ECO:0000256" key="2">
    <source>
        <dbReference type="ARBA" id="ARBA00023125"/>
    </source>
</evidence>
<dbReference type="EMBL" id="JAHYBZ010000007">
    <property type="protein sequence ID" value="MBW6400185.1"/>
    <property type="molecule type" value="Genomic_DNA"/>
</dbReference>
<organism evidence="5 6">
    <name type="scientific">Roseomonas alba</name>
    <dbReference type="NCBI Taxonomy" id="2846776"/>
    <lineage>
        <taxon>Bacteria</taxon>
        <taxon>Pseudomonadati</taxon>
        <taxon>Pseudomonadota</taxon>
        <taxon>Alphaproteobacteria</taxon>
        <taxon>Acetobacterales</taxon>
        <taxon>Roseomonadaceae</taxon>
        <taxon>Roseomonas</taxon>
    </lineage>
</organism>
<keyword evidence="3" id="KW-0804">Transcription</keyword>
<evidence type="ECO:0000259" key="4">
    <source>
        <dbReference type="PROSITE" id="PS50949"/>
    </source>
</evidence>
<dbReference type="InterPro" id="IPR008920">
    <property type="entry name" value="TF_FadR/GntR_C"/>
</dbReference>
<gene>
    <name evidence="5" type="ORF">KPL78_20160</name>
</gene>
<name>A0ABS7ADQ6_9PROT</name>
<dbReference type="Pfam" id="PF00392">
    <property type="entry name" value="GntR"/>
    <property type="match status" value="1"/>
</dbReference>
<keyword evidence="6" id="KW-1185">Reference proteome</keyword>
<evidence type="ECO:0000256" key="1">
    <source>
        <dbReference type="ARBA" id="ARBA00023015"/>
    </source>
</evidence>
<accession>A0ABS7ADQ6</accession>
<keyword evidence="1" id="KW-0805">Transcription regulation</keyword>
<dbReference type="Proteomes" id="UP001196565">
    <property type="component" value="Unassembled WGS sequence"/>
</dbReference>
<dbReference type="PROSITE" id="PS50949">
    <property type="entry name" value="HTH_GNTR"/>
    <property type="match status" value="1"/>
</dbReference>
<dbReference type="RefSeq" id="WP_219764786.1">
    <property type="nucleotide sequence ID" value="NZ_JAHYBZ010000007.1"/>
</dbReference>
<sequence>MALATPFTPLDRDETLSEKVYARLRSALVGGRLVPGQKLVHRQLALELGVSPTPVREALLRLVSDGALDLDARGIAWVPRLPPDRYAEIMELRVMLEGRAAAQAALLATAADIAGLRAIHARVMEARRIGDGAVLLAENERFHFGVIALARMPVLQRLVESLWTQAGPTISLLSGLPRPVSPSGHPHDDLLHALAERDPDAARAAVERDLREHAVIVAPLLQ</sequence>
<dbReference type="PANTHER" id="PTHR43537">
    <property type="entry name" value="TRANSCRIPTIONAL REGULATOR, GNTR FAMILY"/>
    <property type="match status" value="1"/>
</dbReference>
<dbReference type="Pfam" id="PF07729">
    <property type="entry name" value="FCD"/>
    <property type="match status" value="1"/>
</dbReference>
<dbReference type="InterPro" id="IPR036388">
    <property type="entry name" value="WH-like_DNA-bd_sf"/>
</dbReference>
<dbReference type="SUPFAM" id="SSF46785">
    <property type="entry name" value="Winged helix' DNA-binding domain"/>
    <property type="match status" value="1"/>
</dbReference>
<feature type="domain" description="HTH gntR-type" evidence="4">
    <location>
        <begin position="14"/>
        <end position="81"/>
    </location>
</feature>
<dbReference type="PANTHER" id="PTHR43537:SF39">
    <property type="entry name" value="HTH-TYPE TRANSCRIPTIONAL REGULATOR MCBR"/>
    <property type="match status" value="1"/>
</dbReference>
<evidence type="ECO:0000256" key="3">
    <source>
        <dbReference type="ARBA" id="ARBA00023163"/>
    </source>
</evidence>
<keyword evidence="2" id="KW-0238">DNA-binding</keyword>
<dbReference type="Gene3D" id="1.20.120.530">
    <property type="entry name" value="GntR ligand-binding domain-like"/>
    <property type="match status" value="1"/>
</dbReference>
<comment type="caution">
    <text evidence="5">The sequence shown here is derived from an EMBL/GenBank/DDBJ whole genome shotgun (WGS) entry which is preliminary data.</text>
</comment>
<proteinExistence type="predicted"/>
<dbReference type="InterPro" id="IPR036390">
    <property type="entry name" value="WH_DNA-bd_sf"/>
</dbReference>
<dbReference type="Gene3D" id="1.10.10.10">
    <property type="entry name" value="Winged helix-like DNA-binding domain superfamily/Winged helix DNA-binding domain"/>
    <property type="match status" value="1"/>
</dbReference>
<dbReference type="InterPro" id="IPR000524">
    <property type="entry name" value="Tscrpt_reg_HTH_GntR"/>
</dbReference>
<protein>
    <submittedName>
        <fullName evidence="5">GntR family transcriptional regulator</fullName>
    </submittedName>
</protein>